<evidence type="ECO:0000256" key="1">
    <source>
        <dbReference type="SAM" id="MobiDB-lite"/>
    </source>
</evidence>
<evidence type="ECO:0000313" key="3">
    <source>
        <dbReference type="EMBL" id="KAL1524014.1"/>
    </source>
</evidence>
<keyword evidence="4" id="KW-1185">Reference proteome</keyword>
<keyword evidence="2" id="KW-0732">Signal</keyword>
<comment type="caution">
    <text evidence="3">The sequence shown here is derived from an EMBL/GenBank/DDBJ whole genome shotgun (WGS) entry which is preliminary data.</text>
</comment>
<reference evidence="3 4" key="1">
    <citation type="journal article" date="2024" name="Science">
        <title>Giant polyketide synthase enzymes in the biosynthesis of giant marine polyether toxins.</title>
        <authorList>
            <person name="Fallon T.R."/>
            <person name="Shende V.V."/>
            <person name="Wierzbicki I.H."/>
            <person name="Pendleton A.L."/>
            <person name="Watervoot N.F."/>
            <person name="Auber R.P."/>
            <person name="Gonzalez D.J."/>
            <person name="Wisecaver J.H."/>
            <person name="Moore B.S."/>
        </authorList>
    </citation>
    <scope>NUCLEOTIDE SEQUENCE [LARGE SCALE GENOMIC DNA]</scope>
    <source>
        <strain evidence="3 4">12B1</strain>
    </source>
</reference>
<accession>A0AB34JQX1</accession>
<dbReference type="AlphaFoldDB" id="A0AB34JQX1"/>
<sequence length="83" mass="8870">MTTGRPPGAWSIAAWMERGAWAFVVQQPAPPLQKLLLDGAGDREDGLRVGRGVHTKGHDGELGPQDGLVPVVRIHTDRPKAGL</sequence>
<feature type="chain" id="PRO_5044339087" evidence="2">
    <location>
        <begin position="23"/>
        <end position="83"/>
    </location>
</feature>
<dbReference type="Proteomes" id="UP001515480">
    <property type="component" value="Unassembled WGS sequence"/>
</dbReference>
<dbReference type="EMBL" id="JBGBPQ010000005">
    <property type="protein sequence ID" value="KAL1524014.1"/>
    <property type="molecule type" value="Genomic_DNA"/>
</dbReference>
<evidence type="ECO:0000313" key="4">
    <source>
        <dbReference type="Proteomes" id="UP001515480"/>
    </source>
</evidence>
<proteinExistence type="predicted"/>
<organism evidence="3 4">
    <name type="scientific">Prymnesium parvum</name>
    <name type="common">Toxic golden alga</name>
    <dbReference type="NCBI Taxonomy" id="97485"/>
    <lineage>
        <taxon>Eukaryota</taxon>
        <taxon>Haptista</taxon>
        <taxon>Haptophyta</taxon>
        <taxon>Prymnesiophyceae</taxon>
        <taxon>Prymnesiales</taxon>
        <taxon>Prymnesiaceae</taxon>
        <taxon>Prymnesium</taxon>
    </lineage>
</organism>
<evidence type="ECO:0000256" key="2">
    <source>
        <dbReference type="SAM" id="SignalP"/>
    </source>
</evidence>
<feature type="region of interest" description="Disordered" evidence="1">
    <location>
        <begin position="47"/>
        <end position="67"/>
    </location>
</feature>
<feature type="signal peptide" evidence="2">
    <location>
        <begin position="1"/>
        <end position="22"/>
    </location>
</feature>
<protein>
    <submittedName>
        <fullName evidence="3">Uncharacterized protein</fullName>
    </submittedName>
</protein>
<gene>
    <name evidence="3" type="ORF">AB1Y20_018928</name>
</gene>
<name>A0AB34JQX1_PRYPA</name>